<dbReference type="InterPro" id="IPR013249">
    <property type="entry name" value="RNA_pol_sigma70_r4_t2"/>
</dbReference>
<proteinExistence type="inferred from homology"/>
<accession>A0A5A5TKU2</accession>
<comment type="caution">
    <text evidence="7">The sequence shown here is derived from an EMBL/GenBank/DDBJ whole genome shotgun (WGS) entry which is preliminary data.</text>
</comment>
<dbReference type="SUPFAM" id="SSF88659">
    <property type="entry name" value="Sigma3 and sigma4 domains of RNA polymerase sigma factors"/>
    <property type="match status" value="1"/>
</dbReference>
<keyword evidence="5" id="KW-0804">Transcription</keyword>
<dbReference type="EMBL" id="BIXY01000131">
    <property type="protein sequence ID" value="GCF11663.1"/>
    <property type="molecule type" value="Genomic_DNA"/>
</dbReference>
<dbReference type="Gene3D" id="1.10.10.10">
    <property type="entry name" value="Winged helix-like DNA-binding domain superfamily/Winged helix DNA-binding domain"/>
    <property type="match status" value="1"/>
</dbReference>
<evidence type="ECO:0000256" key="2">
    <source>
        <dbReference type="ARBA" id="ARBA00023015"/>
    </source>
</evidence>
<dbReference type="GO" id="GO:0006352">
    <property type="term" value="P:DNA-templated transcription initiation"/>
    <property type="evidence" value="ECO:0007669"/>
    <property type="project" value="InterPro"/>
</dbReference>
<evidence type="ECO:0000256" key="3">
    <source>
        <dbReference type="ARBA" id="ARBA00023082"/>
    </source>
</evidence>
<dbReference type="InterPro" id="IPR013324">
    <property type="entry name" value="RNA_pol_sigma_r3/r4-like"/>
</dbReference>
<dbReference type="Pfam" id="PF08281">
    <property type="entry name" value="Sigma70_r4_2"/>
    <property type="match status" value="1"/>
</dbReference>
<dbReference type="PANTHER" id="PTHR43133">
    <property type="entry name" value="RNA POLYMERASE ECF-TYPE SIGMA FACTO"/>
    <property type="match status" value="1"/>
</dbReference>
<comment type="similarity">
    <text evidence="1">Belongs to the sigma-70 factor family. ECF subfamily.</text>
</comment>
<evidence type="ECO:0000256" key="5">
    <source>
        <dbReference type="ARBA" id="ARBA00023163"/>
    </source>
</evidence>
<gene>
    <name evidence="7" type="ORF">KDI_52270</name>
</gene>
<dbReference type="InterPro" id="IPR014284">
    <property type="entry name" value="RNA_pol_sigma-70_dom"/>
</dbReference>
<dbReference type="Proteomes" id="UP000322530">
    <property type="component" value="Unassembled WGS sequence"/>
</dbReference>
<dbReference type="InterPro" id="IPR039425">
    <property type="entry name" value="RNA_pol_sigma-70-like"/>
</dbReference>
<sequence>MLIEVFIGAANNQCLASMSAKEQLTWLRSVAHNKVIDQYRRTYRQPVSSSLDDIADTLFDEDDALPEQVAVRNEKYALLQRYLASLPETQQKILWLRFGQGMSSKEIGEILNKSDTAIRMLLSRTLNFLRNMYAHTDGGKHPDE</sequence>
<dbReference type="Gene3D" id="1.10.1740.10">
    <property type="match status" value="1"/>
</dbReference>
<evidence type="ECO:0000259" key="6">
    <source>
        <dbReference type="Pfam" id="PF08281"/>
    </source>
</evidence>
<protein>
    <recommendedName>
        <fullName evidence="6">RNA polymerase sigma factor 70 region 4 type 2 domain-containing protein</fullName>
    </recommendedName>
</protein>
<keyword evidence="2" id="KW-0805">Transcription regulation</keyword>
<keyword evidence="8" id="KW-1185">Reference proteome</keyword>
<dbReference type="SUPFAM" id="SSF88946">
    <property type="entry name" value="Sigma2 domain of RNA polymerase sigma factors"/>
    <property type="match status" value="1"/>
</dbReference>
<organism evidence="7 8">
    <name type="scientific">Dictyobacter arantiisoli</name>
    <dbReference type="NCBI Taxonomy" id="2014874"/>
    <lineage>
        <taxon>Bacteria</taxon>
        <taxon>Bacillati</taxon>
        <taxon>Chloroflexota</taxon>
        <taxon>Ktedonobacteria</taxon>
        <taxon>Ktedonobacterales</taxon>
        <taxon>Dictyobacteraceae</taxon>
        <taxon>Dictyobacter</taxon>
    </lineage>
</organism>
<evidence type="ECO:0000313" key="8">
    <source>
        <dbReference type="Proteomes" id="UP000322530"/>
    </source>
</evidence>
<dbReference type="InterPro" id="IPR036388">
    <property type="entry name" value="WH-like_DNA-bd_sf"/>
</dbReference>
<evidence type="ECO:0000256" key="1">
    <source>
        <dbReference type="ARBA" id="ARBA00010641"/>
    </source>
</evidence>
<dbReference type="PANTHER" id="PTHR43133:SF8">
    <property type="entry name" value="RNA POLYMERASE SIGMA FACTOR HI_1459-RELATED"/>
    <property type="match status" value="1"/>
</dbReference>
<evidence type="ECO:0000313" key="7">
    <source>
        <dbReference type="EMBL" id="GCF11663.1"/>
    </source>
</evidence>
<evidence type="ECO:0000256" key="4">
    <source>
        <dbReference type="ARBA" id="ARBA00023125"/>
    </source>
</evidence>
<dbReference type="NCBIfam" id="TIGR02937">
    <property type="entry name" value="sigma70-ECF"/>
    <property type="match status" value="1"/>
</dbReference>
<feature type="domain" description="RNA polymerase sigma factor 70 region 4 type 2" evidence="6">
    <location>
        <begin position="78"/>
        <end position="127"/>
    </location>
</feature>
<dbReference type="GO" id="GO:0016987">
    <property type="term" value="F:sigma factor activity"/>
    <property type="evidence" value="ECO:0007669"/>
    <property type="project" value="UniProtKB-KW"/>
</dbReference>
<keyword evidence="3" id="KW-0731">Sigma factor</keyword>
<keyword evidence="4" id="KW-0238">DNA-binding</keyword>
<dbReference type="AlphaFoldDB" id="A0A5A5TKU2"/>
<dbReference type="GO" id="GO:0003677">
    <property type="term" value="F:DNA binding"/>
    <property type="evidence" value="ECO:0007669"/>
    <property type="project" value="UniProtKB-KW"/>
</dbReference>
<reference evidence="7 8" key="1">
    <citation type="submission" date="2019-01" db="EMBL/GenBank/DDBJ databases">
        <title>Draft genome sequence of Dictyobacter sp. Uno17.</title>
        <authorList>
            <person name="Wang C.M."/>
            <person name="Zheng Y."/>
            <person name="Sakai Y."/>
            <person name="Abe K."/>
            <person name="Yokota A."/>
            <person name="Yabe S."/>
        </authorList>
    </citation>
    <scope>NUCLEOTIDE SEQUENCE [LARGE SCALE GENOMIC DNA]</scope>
    <source>
        <strain evidence="7 8">Uno17</strain>
    </source>
</reference>
<dbReference type="InterPro" id="IPR013325">
    <property type="entry name" value="RNA_pol_sigma_r2"/>
</dbReference>
<name>A0A5A5TKU2_9CHLR</name>
<dbReference type="CDD" id="cd06171">
    <property type="entry name" value="Sigma70_r4"/>
    <property type="match status" value="1"/>
</dbReference>